<sequence length="564" mass="63034">MTTALYVTTKDFCKRAWIGALLAVGTLVMAPLLFLVITRLQGLNLDYMEHDLTGYHFAYLGLSWIAFLGVSLHALSGSEKICRALPVSSRAIASWLMFSMVGLVVVLQLLTNGVYRMLFFDEHWLADYWPLLGPLLFIVTLILVGHWFYWSLHAPSFTRLFLGAALVLGMFFWFLSRYYPNGFHSEEVPWSRVTLGEFVLMQFVSIAAWYQGTRAFAQVRAGTAVPSPAWEQVEVWWKGLLSGAIPEKQPEPLSRRSALTKLHWRDSCRRAVILGGFLFGGIVLVITLGIGSQLNSDQTSVREIAEGYWAITMMASFVASILVAFLLGDGICNKGRTEMKCFLAIAPLPDQDLNTLLFRNMVKSSVLTLAMIFSALFLSLGITTLLWGPEVLNFMWEGLFGGSQYLLRFLLIGIGFWVLAANAVSVFWTGRTWFINTVVGVGFGGFILYVVTFNLLGAFFRGSWVAAAIVSMMLLAVYSLIVGGTFTAYLIAWRKAFISWKKAVMALLIWCSLGAIFSVTLLNEAARSGLEPRWSMFWIYSAISAFVLVPFATIPLALSWNRHR</sequence>
<feature type="transmembrane region" description="Helical" evidence="1">
    <location>
        <begin position="87"/>
        <end position="111"/>
    </location>
</feature>
<evidence type="ECO:0000313" key="3">
    <source>
        <dbReference type="Proteomes" id="UP000317171"/>
    </source>
</evidence>
<dbReference type="Proteomes" id="UP000317171">
    <property type="component" value="Chromosome"/>
</dbReference>
<feature type="transmembrane region" description="Helical" evidence="1">
    <location>
        <begin position="131"/>
        <end position="150"/>
    </location>
</feature>
<dbReference type="KEGG" id="gaz:Pan241w_56870"/>
<feature type="transmembrane region" description="Helical" evidence="1">
    <location>
        <begin position="433"/>
        <end position="452"/>
    </location>
</feature>
<evidence type="ECO:0000256" key="1">
    <source>
        <dbReference type="SAM" id="Phobius"/>
    </source>
</evidence>
<feature type="transmembrane region" description="Helical" evidence="1">
    <location>
        <begin position="307"/>
        <end position="327"/>
    </location>
</feature>
<feature type="transmembrane region" description="Helical" evidence="1">
    <location>
        <begin position="503"/>
        <end position="522"/>
    </location>
</feature>
<accession>A0A517RNU3</accession>
<keyword evidence="3" id="KW-1185">Reference proteome</keyword>
<feature type="transmembrane region" description="Helical" evidence="1">
    <location>
        <begin position="190"/>
        <end position="210"/>
    </location>
</feature>
<keyword evidence="1" id="KW-1133">Transmembrane helix</keyword>
<feature type="transmembrane region" description="Helical" evidence="1">
    <location>
        <begin position="16"/>
        <end position="37"/>
    </location>
</feature>
<feature type="transmembrane region" description="Helical" evidence="1">
    <location>
        <begin position="407"/>
        <end position="428"/>
    </location>
</feature>
<keyword evidence="1" id="KW-0472">Membrane</keyword>
<feature type="transmembrane region" description="Helical" evidence="1">
    <location>
        <begin position="157"/>
        <end position="175"/>
    </location>
</feature>
<feature type="transmembrane region" description="Helical" evidence="1">
    <location>
        <begin position="57"/>
        <end position="75"/>
    </location>
</feature>
<dbReference type="OrthoDB" id="288005at2"/>
<evidence type="ECO:0000313" key="2">
    <source>
        <dbReference type="EMBL" id="QDT45561.1"/>
    </source>
</evidence>
<dbReference type="AlphaFoldDB" id="A0A517RNU3"/>
<organism evidence="2 3">
    <name type="scientific">Gimesia alba</name>
    <dbReference type="NCBI Taxonomy" id="2527973"/>
    <lineage>
        <taxon>Bacteria</taxon>
        <taxon>Pseudomonadati</taxon>
        <taxon>Planctomycetota</taxon>
        <taxon>Planctomycetia</taxon>
        <taxon>Planctomycetales</taxon>
        <taxon>Planctomycetaceae</taxon>
        <taxon>Gimesia</taxon>
    </lineage>
</organism>
<feature type="transmembrane region" description="Helical" evidence="1">
    <location>
        <begin position="464"/>
        <end position="491"/>
    </location>
</feature>
<feature type="transmembrane region" description="Helical" evidence="1">
    <location>
        <begin position="271"/>
        <end position="295"/>
    </location>
</feature>
<dbReference type="RefSeq" id="WP_145222334.1">
    <property type="nucleotide sequence ID" value="NZ_CP036269.1"/>
</dbReference>
<feature type="transmembrane region" description="Helical" evidence="1">
    <location>
        <begin position="366"/>
        <end position="387"/>
    </location>
</feature>
<gene>
    <name evidence="2" type="ORF">Pan241w_56870</name>
</gene>
<reference evidence="2 3" key="1">
    <citation type="submission" date="2019-02" db="EMBL/GenBank/DDBJ databases">
        <title>Deep-cultivation of Planctomycetes and their phenomic and genomic characterization uncovers novel biology.</title>
        <authorList>
            <person name="Wiegand S."/>
            <person name="Jogler M."/>
            <person name="Boedeker C."/>
            <person name="Pinto D."/>
            <person name="Vollmers J."/>
            <person name="Rivas-Marin E."/>
            <person name="Kohn T."/>
            <person name="Peeters S.H."/>
            <person name="Heuer A."/>
            <person name="Rast P."/>
            <person name="Oberbeckmann S."/>
            <person name="Bunk B."/>
            <person name="Jeske O."/>
            <person name="Meyerdierks A."/>
            <person name="Storesund J.E."/>
            <person name="Kallscheuer N."/>
            <person name="Luecker S."/>
            <person name="Lage O.M."/>
            <person name="Pohl T."/>
            <person name="Merkel B.J."/>
            <person name="Hornburger P."/>
            <person name="Mueller R.-W."/>
            <person name="Bruemmer F."/>
            <person name="Labrenz M."/>
            <person name="Spormann A.M."/>
            <person name="Op den Camp H."/>
            <person name="Overmann J."/>
            <person name="Amann R."/>
            <person name="Jetten M.S.M."/>
            <person name="Mascher T."/>
            <person name="Medema M.H."/>
            <person name="Devos D.P."/>
            <person name="Kaster A.-K."/>
            <person name="Ovreas L."/>
            <person name="Rohde M."/>
            <person name="Galperin M.Y."/>
            <person name="Jogler C."/>
        </authorList>
    </citation>
    <scope>NUCLEOTIDE SEQUENCE [LARGE SCALE GENOMIC DNA]</scope>
    <source>
        <strain evidence="2 3">Pan241w</strain>
    </source>
</reference>
<keyword evidence="1" id="KW-0812">Transmembrane</keyword>
<name>A0A517RNU3_9PLAN</name>
<proteinExistence type="predicted"/>
<feature type="transmembrane region" description="Helical" evidence="1">
    <location>
        <begin position="537"/>
        <end position="558"/>
    </location>
</feature>
<protein>
    <submittedName>
        <fullName evidence="2">Uncharacterized protein</fullName>
    </submittedName>
</protein>
<dbReference type="EMBL" id="CP036269">
    <property type="protein sequence ID" value="QDT45561.1"/>
    <property type="molecule type" value="Genomic_DNA"/>
</dbReference>